<dbReference type="EMBL" id="PEBD01000004">
    <property type="protein sequence ID" value="PHV68198.1"/>
    <property type="molecule type" value="Genomic_DNA"/>
</dbReference>
<protein>
    <recommendedName>
        <fullName evidence="3">Winged helix DNA-binding protein</fullName>
    </recommendedName>
</protein>
<name>A0A2G3PQQ6_WILMA</name>
<reference evidence="1 2" key="1">
    <citation type="submission" date="2017-10" db="EMBL/GenBank/DDBJ databases">
        <title>The draft genome sequence of Williamsia sp. BULT 1.1 isolated from the semi-arid grassland soils from South Africa.</title>
        <authorList>
            <person name="Kabwe M.H."/>
            <person name="Govender N."/>
            <person name="Mutseka Lunga P."/>
            <person name="Vikram S."/>
            <person name="Makhalanyane T.P."/>
        </authorList>
    </citation>
    <scope>NUCLEOTIDE SEQUENCE [LARGE SCALE GENOMIC DNA]</scope>
    <source>
        <strain evidence="1 2">BULT 1.1</strain>
    </source>
</reference>
<dbReference type="PANTHER" id="PTHR38479">
    <property type="entry name" value="LMO0824 PROTEIN"/>
    <property type="match status" value="1"/>
</dbReference>
<dbReference type="InterPro" id="IPR009351">
    <property type="entry name" value="AlkZ-like"/>
</dbReference>
<evidence type="ECO:0008006" key="3">
    <source>
        <dbReference type="Google" id="ProtNLM"/>
    </source>
</evidence>
<sequence length="394" mass="43438">MTRFAIGTEQRRARLMRRHRLLPAVHAGSPEEVAEAVVGLHATTPSTVYISTWARMAHFDITDMERALYVDRTLVKQLAMRRTLFVFPRPTLVDAVSAVGTRVAASERTNMLRDLRRDDNFPDPEEWIAEARAAVLGALTDGRSASSTQLRNELPALAGAIRHGEGKSWGGVSQMGPRILSHLSAAGDIVRGPNDGNWLRSKPRWISMQDWLGEPLPIEDAATGHRNLIRRWLRQFGPGTETDIVWWLGSTKTAVRKALSELDVVEVDLDDGSTGFVLADDLGEVEPAPPTAVLLPELDPTLMGWKQRDWYLGPHAGHLFDSNGNGGQTVWWDGRIIGGWHQRPDGSIGLHLLEKVGRAAVAAARARARDLELFLGEARPKPGYPAPFHKTPSG</sequence>
<organism evidence="1 2">
    <name type="scientific">Williamsia marianensis</name>
    <dbReference type="NCBI Taxonomy" id="85044"/>
    <lineage>
        <taxon>Bacteria</taxon>
        <taxon>Bacillati</taxon>
        <taxon>Actinomycetota</taxon>
        <taxon>Actinomycetes</taxon>
        <taxon>Mycobacteriales</taxon>
        <taxon>Nocardiaceae</taxon>
        <taxon>Williamsia</taxon>
    </lineage>
</organism>
<accession>A0A2G3PQQ6</accession>
<evidence type="ECO:0000313" key="1">
    <source>
        <dbReference type="EMBL" id="PHV68198.1"/>
    </source>
</evidence>
<proteinExistence type="predicted"/>
<dbReference type="AlphaFoldDB" id="A0A2G3PQQ6"/>
<evidence type="ECO:0000313" key="2">
    <source>
        <dbReference type="Proteomes" id="UP000225108"/>
    </source>
</evidence>
<comment type="caution">
    <text evidence="1">The sequence shown here is derived from an EMBL/GenBank/DDBJ whole genome shotgun (WGS) entry which is preliminary data.</text>
</comment>
<gene>
    <name evidence="1" type="ORF">CSW57_02830</name>
</gene>
<dbReference type="Proteomes" id="UP000225108">
    <property type="component" value="Unassembled WGS sequence"/>
</dbReference>
<dbReference type="Pfam" id="PF06224">
    <property type="entry name" value="AlkZ-like"/>
    <property type="match status" value="1"/>
</dbReference>
<dbReference type="RefSeq" id="WP_099381352.1">
    <property type="nucleotide sequence ID" value="NZ_PEBD01000004.1"/>
</dbReference>
<dbReference type="PANTHER" id="PTHR38479:SF2">
    <property type="entry name" value="WINGED HELIX DNA-BINDING DOMAIN-CONTAINING PROTEIN"/>
    <property type="match status" value="1"/>
</dbReference>